<reference evidence="1 2" key="1">
    <citation type="journal article" date="2020" name="Front. Microbiol.">
        <title>Single-cell genomics of novel Actinobacteria with the Wood-Ljungdahl pathway discovered in a serpentinizing system.</title>
        <authorList>
            <person name="Merino N."/>
            <person name="Kawai M."/>
            <person name="Boyd E.S."/>
            <person name="Colman D.R."/>
            <person name="McGlynn S.E."/>
            <person name="Nealson K.H."/>
            <person name="Kurokawa K."/>
            <person name="Hongoh Y."/>
        </authorList>
    </citation>
    <scope>NUCLEOTIDE SEQUENCE [LARGE SCALE GENOMIC DNA]</scope>
    <source>
        <strain evidence="1 2">S42</strain>
    </source>
</reference>
<protein>
    <submittedName>
        <fullName evidence="1">Uncharacterized protein</fullName>
    </submittedName>
</protein>
<evidence type="ECO:0000313" key="2">
    <source>
        <dbReference type="Proteomes" id="UP000568877"/>
    </source>
</evidence>
<evidence type="ECO:0000313" key="1">
    <source>
        <dbReference type="EMBL" id="GFP32539.1"/>
    </source>
</evidence>
<gene>
    <name evidence="1" type="ORF">HKBW3S42_00843</name>
</gene>
<dbReference type="EMBL" id="BLSA01000096">
    <property type="protein sequence ID" value="GFP32539.1"/>
    <property type="molecule type" value="Genomic_DNA"/>
</dbReference>
<comment type="caution">
    <text evidence="1">The sequence shown here is derived from an EMBL/GenBank/DDBJ whole genome shotgun (WGS) entry which is preliminary data.</text>
</comment>
<accession>A0A6V8PIU1</accession>
<dbReference type="InterPro" id="IPR025639">
    <property type="entry name" value="DruA"/>
</dbReference>
<dbReference type="Proteomes" id="UP000568877">
    <property type="component" value="Unassembled WGS sequence"/>
</dbReference>
<proteinExistence type="predicted"/>
<name>A0A6V8PIU1_9ACTN</name>
<organism evidence="1 2">
    <name type="scientific">Candidatus Hakubella thermalkaliphila</name>
    <dbReference type="NCBI Taxonomy" id="2754717"/>
    <lineage>
        <taxon>Bacteria</taxon>
        <taxon>Bacillati</taxon>
        <taxon>Actinomycetota</taxon>
        <taxon>Actinomycetota incertae sedis</taxon>
        <taxon>Candidatus Hakubellales</taxon>
        <taxon>Candidatus Hakubellaceae</taxon>
        <taxon>Candidatus Hakubella</taxon>
    </lineage>
</organism>
<sequence>MLFDIMRTMENIMVKQGRKIAPTDIQLIQQLLADNPSWGRTRLSQELCQIWQWRKPNGQIKDIACRSLLLKLEQAGCIVLPARQLKWTRRSGQSSIPLVSHQTEPVCCSLKTLVPLEITRVIQPSDDNDLFNCFLFRYHYLGYKRTVGESMKYLIRDGVGRPLACILFGSAAWKAAPRDAFIGWDLQRREKNLGYITNNLRYLILPWVKVPHLASHILSRVSRCISSDWMVRYGHPIYLLETFVDRNRFQGTCYKAANWRLVGQTKGRTRNDRHNAIRVSLKDIYVYPLDKNFRKELGHDA</sequence>
<dbReference type="AlphaFoldDB" id="A0A6V8PIU1"/>
<dbReference type="Pfam" id="PF14236">
    <property type="entry name" value="DruA"/>
    <property type="match status" value="1"/>
</dbReference>